<dbReference type="AlphaFoldDB" id="A0A6N6VWU7"/>
<dbReference type="InterPro" id="IPR019476">
    <property type="entry name" value="T4SS_TraD_DNA-bd"/>
</dbReference>
<dbReference type="Proteomes" id="UP000437748">
    <property type="component" value="Unassembled WGS sequence"/>
</dbReference>
<feature type="region of interest" description="Disordered" evidence="6">
    <location>
        <begin position="701"/>
        <end position="738"/>
    </location>
</feature>
<dbReference type="Gene3D" id="3.40.50.300">
    <property type="entry name" value="P-loop containing nucleotide triphosphate hydrolases"/>
    <property type="match status" value="2"/>
</dbReference>
<keyword evidence="3 7" id="KW-0812">Transmembrane</keyword>
<dbReference type="RefSeq" id="WP_153420558.1">
    <property type="nucleotide sequence ID" value="NZ_WFLM01000003.1"/>
</dbReference>
<dbReference type="GO" id="GO:0003677">
    <property type="term" value="F:DNA binding"/>
    <property type="evidence" value="ECO:0007669"/>
    <property type="project" value="UniProtKB-KW"/>
</dbReference>
<evidence type="ECO:0000256" key="1">
    <source>
        <dbReference type="ARBA" id="ARBA00004651"/>
    </source>
</evidence>
<evidence type="ECO:0000256" key="2">
    <source>
        <dbReference type="ARBA" id="ARBA00022475"/>
    </source>
</evidence>
<evidence type="ECO:0000313" key="10">
    <source>
        <dbReference type="Proteomes" id="UP000437748"/>
    </source>
</evidence>
<dbReference type="PANTHER" id="PTHR37937">
    <property type="entry name" value="CONJUGATIVE TRANSFER: DNA TRANSPORT"/>
    <property type="match status" value="1"/>
</dbReference>
<protein>
    <submittedName>
        <fullName evidence="9">Type IV secretion system DNA-binding domain-containing protein</fullName>
    </submittedName>
</protein>
<comment type="subcellular location">
    <subcellularLocation>
        <location evidence="1">Cell membrane</location>
        <topology evidence="1">Multi-pass membrane protein</topology>
    </subcellularLocation>
</comment>
<dbReference type="InterPro" id="IPR027417">
    <property type="entry name" value="P-loop_NTPase"/>
</dbReference>
<gene>
    <name evidence="9" type="ORF">GCL60_09900</name>
</gene>
<reference evidence="9 10" key="1">
    <citation type="submission" date="2019-10" db="EMBL/GenBank/DDBJ databases">
        <title>New species of Slilvanegrellaceae.</title>
        <authorList>
            <person name="Pitt A."/>
            <person name="Hahn M.W."/>
        </authorList>
    </citation>
    <scope>NUCLEOTIDE SEQUENCE [LARGE SCALE GENOMIC DNA]</scope>
    <source>
        <strain evidence="9 10">SP-Ram-0.45-NSY-1</strain>
    </source>
</reference>
<dbReference type="CDD" id="cd01127">
    <property type="entry name" value="TrwB_TraG_TraD_VirD4"/>
    <property type="match status" value="1"/>
</dbReference>
<dbReference type="InterPro" id="IPR051539">
    <property type="entry name" value="T4SS-coupling_protein"/>
</dbReference>
<evidence type="ECO:0000259" key="8">
    <source>
        <dbReference type="Pfam" id="PF10412"/>
    </source>
</evidence>
<dbReference type="SUPFAM" id="SSF52540">
    <property type="entry name" value="P-loop containing nucleoside triphosphate hydrolases"/>
    <property type="match status" value="1"/>
</dbReference>
<name>A0A6N6VWU7_9BACT</name>
<dbReference type="OrthoDB" id="9803543at2"/>
<evidence type="ECO:0000256" key="4">
    <source>
        <dbReference type="ARBA" id="ARBA00022989"/>
    </source>
</evidence>
<dbReference type="EMBL" id="WFLM01000003">
    <property type="protein sequence ID" value="KAB8039159.1"/>
    <property type="molecule type" value="Genomic_DNA"/>
</dbReference>
<keyword evidence="9" id="KW-0238">DNA-binding</keyword>
<proteinExistence type="predicted"/>
<feature type="compositionally biased region" description="Polar residues" evidence="6">
    <location>
        <begin position="704"/>
        <end position="714"/>
    </location>
</feature>
<feature type="transmembrane region" description="Helical" evidence="7">
    <location>
        <begin position="21"/>
        <end position="44"/>
    </location>
</feature>
<dbReference type="PANTHER" id="PTHR37937:SF1">
    <property type="entry name" value="CONJUGATIVE TRANSFER: DNA TRANSPORT"/>
    <property type="match status" value="1"/>
</dbReference>
<feature type="domain" description="Type IV secretion system coupling protein TraD DNA-binding" evidence="8">
    <location>
        <begin position="177"/>
        <end position="553"/>
    </location>
</feature>
<evidence type="ECO:0000313" key="9">
    <source>
        <dbReference type="EMBL" id="KAB8039159.1"/>
    </source>
</evidence>
<keyword evidence="10" id="KW-1185">Reference proteome</keyword>
<keyword evidence="4 7" id="KW-1133">Transmembrane helix</keyword>
<evidence type="ECO:0000256" key="6">
    <source>
        <dbReference type="SAM" id="MobiDB-lite"/>
    </source>
</evidence>
<comment type="caution">
    <text evidence="9">The sequence shown here is derived from an EMBL/GenBank/DDBJ whole genome shotgun (WGS) entry which is preliminary data.</text>
</comment>
<evidence type="ECO:0000256" key="3">
    <source>
        <dbReference type="ARBA" id="ARBA00022692"/>
    </source>
</evidence>
<accession>A0A6N6VWU7</accession>
<keyword evidence="5 7" id="KW-0472">Membrane</keyword>
<organism evidence="9 10">
    <name type="scientific">Silvanigrella paludirubra</name>
    <dbReference type="NCBI Taxonomy" id="2499159"/>
    <lineage>
        <taxon>Bacteria</taxon>
        <taxon>Pseudomonadati</taxon>
        <taxon>Bdellovibrionota</taxon>
        <taxon>Oligoflexia</taxon>
        <taxon>Silvanigrellales</taxon>
        <taxon>Silvanigrellaceae</taxon>
        <taxon>Silvanigrella</taxon>
    </lineage>
</organism>
<keyword evidence="2" id="KW-1003">Cell membrane</keyword>
<dbReference type="Pfam" id="PF10412">
    <property type="entry name" value="TrwB_AAD_bind"/>
    <property type="match status" value="1"/>
</dbReference>
<sequence>MKENYGRKIFGIKANNWLQSLIYYCLFSFIGAIPLTCIFIQLHFKYGLITYLELIRQKLYLYFRVEYLPNAIHHSKMKPTNEDIIFYDKINQYWEILQETTKMYQAIFVVSFLVCMFICYKFFKTYGEKEQEVKYEREDELRLVSNTELIREIKLEVKRKNNDIIFTPYDLYIGKTKIRIPLGLLETHIGFGGASRTGKTNGMNELLIQDRQLKSKCLIVDPRGEFFERHGRKGDKILSLFDIRQEKWNFWCENIAFKFLADALVELKESSNNKNFFDKSGREVLTAALKHTRSLEELWEVVNYTMKSLHDFLVDKNELSKQLLGEGAGPQSAGIIATSILNMSFIKSMNHHVYEREKTNCIEEKCFSLTEWVNNDEDDSWVFIIDDIRNLPEAQPLHRLWFDIVTSSAYDRDKKNPNLRQINLYCDEITTVGNLPTLPSVLDKGRNYKLRLIIGFQSYAQLELIYGKDSAVNIFQGLQTVFCFASNNETEASLFAARMGKSIIVEADQSLGLGDKNGNASISYRTRQIDNVTASQIQALKDNFCFAKIARVNPTKIEFEFHKMERINEGSKSIVPTVTRFDGVKTKQYESEELIREREQAAQAEKSNSKASATNELVKSIVEEVITLMSERSDSNKIEELGKKIMDKFGASQGIKAKFGPHIYSITIHKQSKTIYISTNEIEFSIPFPKVKISAVETVDEENTNAPKSQNSSETQDHRGNFESDDAKETDKSKGQFKSIPINLKKSLIEKETAPKNEMGL</sequence>
<dbReference type="GO" id="GO:0005886">
    <property type="term" value="C:plasma membrane"/>
    <property type="evidence" value="ECO:0007669"/>
    <property type="project" value="UniProtKB-SubCell"/>
</dbReference>
<evidence type="ECO:0000256" key="5">
    <source>
        <dbReference type="ARBA" id="ARBA00023136"/>
    </source>
</evidence>
<feature type="compositionally biased region" description="Basic and acidic residues" evidence="6">
    <location>
        <begin position="715"/>
        <end position="734"/>
    </location>
</feature>
<evidence type="ECO:0000256" key="7">
    <source>
        <dbReference type="SAM" id="Phobius"/>
    </source>
</evidence>